<proteinExistence type="predicted"/>
<protein>
    <submittedName>
        <fullName evidence="2">Integrating conjugative element protein</fullName>
    </submittedName>
</protein>
<accession>A0A2X2C5J2</accession>
<dbReference type="AlphaFoldDB" id="A0A2X2C5J2"/>
<dbReference type="Pfam" id="PF07511">
    <property type="entry name" value="DUF1525"/>
    <property type="match status" value="1"/>
</dbReference>
<feature type="chain" id="PRO_5016116228" evidence="1">
    <location>
        <begin position="32"/>
        <end position="146"/>
    </location>
</feature>
<keyword evidence="1" id="KW-0732">Signal</keyword>
<dbReference type="NCBIfam" id="TIGR03757">
    <property type="entry name" value="conj_TIGR03757"/>
    <property type="match status" value="1"/>
</dbReference>
<dbReference type="InterPro" id="IPR011090">
    <property type="entry name" value="Integr_conj_element_PFL4709"/>
</dbReference>
<evidence type="ECO:0000313" key="2">
    <source>
        <dbReference type="EMBL" id="SPZ02578.1"/>
    </source>
</evidence>
<sequence>MPTTPCACSASRTRQLSAAAICLFLSAGCFGETLVFTDSIHPVSNTGGAKVSLLDAPQHIESELSQGLPAEPERAAEMVQARMQSAAGHQLIERMRLAQQGVADAWSLRVEKLPAVVVDRTYVVYGIADVAQAEALIAAQRKVGEP</sequence>
<feature type="signal peptide" evidence="1">
    <location>
        <begin position="1"/>
        <end position="31"/>
    </location>
</feature>
<name>A0A2X2C5J2_PSELU</name>
<dbReference type="EMBL" id="UAUF01000007">
    <property type="protein sequence ID" value="SPZ02578.1"/>
    <property type="molecule type" value="Genomic_DNA"/>
</dbReference>
<dbReference type="Proteomes" id="UP000250443">
    <property type="component" value="Unassembled WGS sequence"/>
</dbReference>
<evidence type="ECO:0000313" key="3">
    <source>
        <dbReference type="Proteomes" id="UP000250443"/>
    </source>
</evidence>
<evidence type="ECO:0000256" key="1">
    <source>
        <dbReference type="SAM" id="SignalP"/>
    </source>
</evidence>
<gene>
    <name evidence="2" type="ORF">NCTC11842_00700</name>
</gene>
<organism evidence="2 3">
    <name type="scientific">Pseudomonas luteola</name>
    <dbReference type="NCBI Taxonomy" id="47886"/>
    <lineage>
        <taxon>Bacteria</taxon>
        <taxon>Pseudomonadati</taxon>
        <taxon>Pseudomonadota</taxon>
        <taxon>Gammaproteobacteria</taxon>
        <taxon>Pseudomonadales</taxon>
        <taxon>Pseudomonadaceae</taxon>
        <taxon>Pseudomonas</taxon>
    </lineage>
</organism>
<reference evidence="2 3" key="1">
    <citation type="submission" date="2018-06" db="EMBL/GenBank/DDBJ databases">
        <authorList>
            <consortium name="Pathogen Informatics"/>
            <person name="Doyle S."/>
        </authorList>
    </citation>
    <scope>NUCLEOTIDE SEQUENCE [LARGE SCALE GENOMIC DNA]</scope>
    <source>
        <strain evidence="2 3">NCTC11842</strain>
    </source>
</reference>